<dbReference type="InterPro" id="IPR037460">
    <property type="entry name" value="SEST-like"/>
</dbReference>
<feature type="chain" id="PRO_5003036327" description="SGNH hydrolase-type esterase domain-containing protein" evidence="3">
    <location>
        <begin position="33"/>
        <end position="304"/>
    </location>
</feature>
<dbReference type="InterPro" id="IPR036514">
    <property type="entry name" value="SGNH_hydro_sf"/>
</dbReference>
<protein>
    <recommendedName>
        <fullName evidence="4">SGNH hydrolase-type esterase domain-containing protein</fullName>
    </recommendedName>
</protein>
<accession>D2SC17</accession>
<dbReference type="Pfam" id="PF13472">
    <property type="entry name" value="Lipase_GDSL_2"/>
    <property type="match status" value="1"/>
</dbReference>
<organism evidence="5 6">
    <name type="scientific">Geodermatophilus obscurus (strain ATCC 25078 / DSM 43160 / JCM 3152 / CCUG 61914 / KCC A-0152 / KCTC 9177 / NBRC 13315 / NRRL B-3577 / G-20)</name>
    <dbReference type="NCBI Taxonomy" id="526225"/>
    <lineage>
        <taxon>Bacteria</taxon>
        <taxon>Bacillati</taxon>
        <taxon>Actinomycetota</taxon>
        <taxon>Actinomycetes</taxon>
        <taxon>Geodermatophilales</taxon>
        <taxon>Geodermatophilaceae</taxon>
        <taxon>Geodermatophilus</taxon>
    </lineage>
</organism>
<name>D2SC17_GEOOG</name>
<feature type="domain" description="SGNH hydrolase-type esterase" evidence="4">
    <location>
        <begin position="46"/>
        <end position="294"/>
    </location>
</feature>
<dbReference type="AlphaFoldDB" id="D2SC17"/>
<dbReference type="KEGG" id="gob:Gobs_1455"/>
<gene>
    <name evidence="5" type="ordered locus">Gobs_1455</name>
</gene>
<feature type="disulfide bond" evidence="2">
    <location>
        <begin position="139"/>
        <end position="163"/>
    </location>
</feature>
<dbReference type="InterPro" id="IPR013830">
    <property type="entry name" value="SGNH_hydro"/>
</dbReference>
<evidence type="ECO:0000313" key="5">
    <source>
        <dbReference type="EMBL" id="ADB74185.1"/>
    </source>
</evidence>
<dbReference type="PANTHER" id="PTHR37981:SF1">
    <property type="entry name" value="SGNH HYDROLASE-TYPE ESTERASE DOMAIN-CONTAINING PROTEIN"/>
    <property type="match status" value="1"/>
</dbReference>
<dbReference type="Proteomes" id="UP000001382">
    <property type="component" value="Chromosome"/>
</dbReference>
<dbReference type="OrthoDB" id="5503950at2"/>
<dbReference type="Gene3D" id="3.40.50.1110">
    <property type="entry name" value="SGNH hydrolase"/>
    <property type="match status" value="1"/>
</dbReference>
<keyword evidence="2" id="KW-1015">Disulfide bond</keyword>
<dbReference type="SUPFAM" id="SSF52266">
    <property type="entry name" value="SGNH hydrolase"/>
    <property type="match status" value="1"/>
</dbReference>
<reference evidence="6" key="2">
    <citation type="submission" date="2010-01" db="EMBL/GenBank/DDBJ databases">
        <title>The complete genome of Geodermatophilus obscurus DSM 43160.</title>
        <authorList>
            <consortium name="US DOE Joint Genome Institute (JGI-PGF)"/>
            <person name="Lucas S."/>
            <person name="Copeland A."/>
            <person name="Lapidus A."/>
            <person name="Glavina del Rio T."/>
            <person name="Dalin E."/>
            <person name="Tice H."/>
            <person name="Bruce D."/>
            <person name="Goodwin L."/>
            <person name="Pitluck S."/>
            <person name="Kyrpides N."/>
            <person name="Mavromatis K."/>
            <person name="Ivanova N."/>
            <person name="Munk A.C."/>
            <person name="Brettin T."/>
            <person name="Detter J.C."/>
            <person name="Han C."/>
            <person name="Larimer F."/>
            <person name="Land M."/>
            <person name="Hauser L."/>
            <person name="Markowitz V."/>
            <person name="Cheng J.-F."/>
            <person name="Hugenholtz P."/>
            <person name="Woyke T."/>
            <person name="Wu D."/>
            <person name="Jando M."/>
            <person name="Schneider S."/>
            <person name="Klenk H.-P."/>
            <person name="Eisen J.A."/>
        </authorList>
    </citation>
    <scope>NUCLEOTIDE SEQUENCE [LARGE SCALE GENOMIC DNA]</scope>
    <source>
        <strain evidence="6">ATCC 25078 / DSM 43160 / JCM 3152 / KCC A-0152 / KCTC 9177 / NBRC 13315 / NRRL B-3577 / G-20</strain>
    </source>
</reference>
<keyword evidence="3" id="KW-0732">Signal</keyword>
<proteinExistence type="predicted"/>
<dbReference type="HOGENOM" id="CLU_038449_1_1_11"/>
<feature type="active site" evidence="1">
    <location>
        <position position="286"/>
    </location>
</feature>
<evidence type="ECO:0000256" key="2">
    <source>
        <dbReference type="PIRSR" id="PIRSR637460-2"/>
    </source>
</evidence>
<sequence>MTLTQPLRKALVRAVLCLAAVALLTTASPASAAPPSPSPAKMDYVALGSSFAAGPGIPNIIDPRCGRSDNNYAHLVAEALQLTLTDVTCSGATINNIIGTPQNGRPAQITAVTDATDVVTATIGGNDVNYMADLHRNSCAVEGTTAVPGNDPAVPDPFDPLICTQFNLAAAQEQLAGLTAELVDMVEAIQEAAPNARVVLVDYLTILPQNGKPCPGLPLDREEIGYSLDVARQLALATKHAAQRTGAELVELSKASRHHDVCSADPWVTAWEFGPDIFAGGALAYHPNEEGMEAAAALVIDQLS</sequence>
<evidence type="ECO:0000256" key="3">
    <source>
        <dbReference type="SAM" id="SignalP"/>
    </source>
</evidence>
<dbReference type="RefSeq" id="WP_012947625.1">
    <property type="nucleotide sequence ID" value="NC_013757.1"/>
</dbReference>
<evidence type="ECO:0000313" key="6">
    <source>
        <dbReference type="Proteomes" id="UP000001382"/>
    </source>
</evidence>
<dbReference type="GO" id="GO:0004806">
    <property type="term" value="F:triacylglycerol lipase activity"/>
    <property type="evidence" value="ECO:0007669"/>
    <property type="project" value="TreeGrafter"/>
</dbReference>
<feature type="active site" description="Nucleophile" evidence="1">
    <location>
        <position position="50"/>
    </location>
</feature>
<feature type="disulfide bond" evidence="2">
    <location>
        <begin position="65"/>
        <end position="89"/>
    </location>
</feature>
<dbReference type="STRING" id="526225.Gobs_1455"/>
<keyword evidence="6" id="KW-1185">Reference proteome</keyword>
<dbReference type="EMBL" id="CP001867">
    <property type="protein sequence ID" value="ADB74185.1"/>
    <property type="molecule type" value="Genomic_DNA"/>
</dbReference>
<feature type="signal peptide" evidence="3">
    <location>
        <begin position="1"/>
        <end position="32"/>
    </location>
</feature>
<reference evidence="5 6" key="1">
    <citation type="journal article" date="2010" name="Stand. Genomic Sci.">
        <title>Complete genome sequence of Geodermatophilus obscurus type strain (G-20).</title>
        <authorList>
            <person name="Ivanova N."/>
            <person name="Sikorski J."/>
            <person name="Jando M."/>
            <person name="Munk C."/>
            <person name="Lapidus A."/>
            <person name="Glavina Del Rio T."/>
            <person name="Copeland A."/>
            <person name="Tice H."/>
            <person name="Cheng J.-F."/>
            <person name="Lucas S."/>
            <person name="Chen F."/>
            <person name="Nolan M."/>
            <person name="Bruce D."/>
            <person name="Goodwin L."/>
            <person name="Pitluck S."/>
            <person name="Mavromatis K."/>
            <person name="Mikhailova N."/>
            <person name="Pati A."/>
            <person name="Chen A."/>
            <person name="Palaniappan K."/>
            <person name="Land M."/>
            <person name="Hauser L."/>
            <person name="Chang Y.-J."/>
            <person name="Jeffries C.D."/>
            <person name="Meincke L."/>
            <person name="Brettin T."/>
            <person name="Detter J.C."/>
            <person name="Detter J.C."/>
            <person name="Rohde M."/>
            <person name="Goeker M."/>
            <person name="Bristow J."/>
            <person name="Eisen J.A."/>
            <person name="Markowitz V."/>
            <person name="Hugenholtz P."/>
            <person name="Kyrpides N.C."/>
            <person name="Klenk H.-P."/>
        </authorList>
    </citation>
    <scope>NUCLEOTIDE SEQUENCE [LARGE SCALE GENOMIC DNA]</scope>
    <source>
        <strain evidence="6">ATCC 25078 / DSM 43160 / JCM 3152 / KCC A-0152 / KCTC 9177 / NBRC 13315 / NRRL B-3577 / G-20</strain>
    </source>
</reference>
<feature type="disulfide bond" evidence="2">
    <location>
        <begin position="214"/>
        <end position="262"/>
    </location>
</feature>
<evidence type="ECO:0000256" key="1">
    <source>
        <dbReference type="PIRSR" id="PIRSR637460-1"/>
    </source>
</evidence>
<dbReference type="GO" id="GO:0019433">
    <property type="term" value="P:triglyceride catabolic process"/>
    <property type="evidence" value="ECO:0007669"/>
    <property type="project" value="TreeGrafter"/>
</dbReference>
<dbReference type="CDD" id="cd01823">
    <property type="entry name" value="SEST_like"/>
    <property type="match status" value="1"/>
</dbReference>
<dbReference type="PANTHER" id="PTHR37981">
    <property type="entry name" value="LIPASE 2"/>
    <property type="match status" value="1"/>
</dbReference>
<evidence type="ECO:0000259" key="4">
    <source>
        <dbReference type="Pfam" id="PF13472"/>
    </source>
</evidence>
<dbReference type="eggNOG" id="COG2755">
    <property type="taxonomic scope" value="Bacteria"/>
</dbReference>